<comment type="catalytic activity">
    <reaction evidence="1 5">
        <text>[protein]-peptidylproline (omega=180) = [protein]-peptidylproline (omega=0)</text>
        <dbReference type="Rhea" id="RHEA:16237"/>
        <dbReference type="Rhea" id="RHEA-COMP:10747"/>
        <dbReference type="Rhea" id="RHEA-COMP:10748"/>
        <dbReference type="ChEBI" id="CHEBI:83833"/>
        <dbReference type="ChEBI" id="CHEBI:83834"/>
        <dbReference type="EC" id="5.2.1.8"/>
    </reaction>
</comment>
<evidence type="ECO:0000259" key="7">
    <source>
        <dbReference type="PROSITE" id="PS50059"/>
    </source>
</evidence>
<dbReference type="Proteomes" id="UP000295184">
    <property type="component" value="Unassembled WGS sequence"/>
</dbReference>
<dbReference type="InterPro" id="IPR001179">
    <property type="entry name" value="PPIase_FKBP_dom"/>
</dbReference>
<keyword evidence="3 5" id="KW-0697">Rotamase</keyword>
<evidence type="ECO:0000256" key="5">
    <source>
        <dbReference type="PROSITE-ProRule" id="PRU00277"/>
    </source>
</evidence>
<protein>
    <recommendedName>
        <fullName evidence="2 5">peptidylprolyl isomerase</fullName>
        <ecNumber evidence="2 5">5.2.1.8</ecNumber>
    </recommendedName>
</protein>
<accession>A0A4V2QCL3</accession>
<dbReference type="PROSITE" id="PS51257">
    <property type="entry name" value="PROKAR_LIPOPROTEIN"/>
    <property type="match status" value="1"/>
</dbReference>
<dbReference type="SUPFAM" id="SSF109998">
    <property type="entry name" value="Triger factor/SurA peptide-binding domain-like"/>
    <property type="match status" value="1"/>
</dbReference>
<dbReference type="GeneID" id="97381411"/>
<dbReference type="EC" id="5.2.1.8" evidence="2 5"/>
<dbReference type="EMBL" id="SLUM01000003">
    <property type="protein sequence ID" value="TCL60707.1"/>
    <property type="molecule type" value="Genomic_DNA"/>
</dbReference>
<evidence type="ECO:0000313" key="9">
    <source>
        <dbReference type="Proteomes" id="UP000295184"/>
    </source>
</evidence>
<dbReference type="GO" id="GO:0015031">
    <property type="term" value="P:protein transport"/>
    <property type="evidence" value="ECO:0007669"/>
    <property type="project" value="InterPro"/>
</dbReference>
<feature type="domain" description="PPIase FKBP-type" evidence="7">
    <location>
        <begin position="122"/>
        <end position="212"/>
    </location>
</feature>
<reference evidence="8 9" key="1">
    <citation type="submission" date="2019-03" db="EMBL/GenBank/DDBJ databases">
        <title>Genomic Encyclopedia of Type Strains, Phase IV (KMG-IV): sequencing the most valuable type-strain genomes for metagenomic binning, comparative biology and taxonomic classification.</title>
        <authorList>
            <person name="Goeker M."/>
        </authorList>
    </citation>
    <scope>NUCLEOTIDE SEQUENCE [LARGE SCALE GENOMIC DNA]</scope>
    <source>
        <strain evidence="8 9">DSM 100451</strain>
    </source>
</reference>
<comment type="caution">
    <text evidence="8">The sequence shown here is derived from an EMBL/GenBank/DDBJ whole genome shotgun (WGS) entry which is preliminary data.</text>
</comment>
<keyword evidence="6" id="KW-0732">Signal</keyword>
<dbReference type="STRING" id="1650663.GCA_001486665_00332"/>
<evidence type="ECO:0000256" key="4">
    <source>
        <dbReference type="ARBA" id="ARBA00023235"/>
    </source>
</evidence>
<proteinExistence type="predicted"/>
<feature type="chain" id="PRO_5039422500" description="peptidylprolyl isomerase" evidence="6">
    <location>
        <begin position="24"/>
        <end position="388"/>
    </location>
</feature>
<evidence type="ECO:0000256" key="6">
    <source>
        <dbReference type="SAM" id="SignalP"/>
    </source>
</evidence>
<gene>
    <name evidence="8" type="ORF">EDD77_10328</name>
</gene>
<dbReference type="RefSeq" id="WP_058962847.1">
    <property type="nucleotide sequence ID" value="NZ_CABKVM010000011.1"/>
</dbReference>
<dbReference type="Gene3D" id="1.10.3120.10">
    <property type="entry name" value="Trigger factor, C-terminal domain"/>
    <property type="match status" value="1"/>
</dbReference>
<dbReference type="Pfam" id="PF05698">
    <property type="entry name" value="Trigger_C"/>
    <property type="match status" value="1"/>
</dbReference>
<dbReference type="PROSITE" id="PS50059">
    <property type="entry name" value="FKBP_PPIASE"/>
    <property type="match status" value="1"/>
</dbReference>
<dbReference type="Pfam" id="PF00254">
    <property type="entry name" value="FKBP_C"/>
    <property type="match status" value="1"/>
</dbReference>
<name>A0A4V2QCL3_9FIRM</name>
<dbReference type="SUPFAM" id="SSF54534">
    <property type="entry name" value="FKBP-like"/>
    <property type="match status" value="1"/>
</dbReference>
<evidence type="ECO:0000313" key="8">
    <source>
        <dbReference type="EMBL" id="TCL60707.1"/>
    </source>
</evidence>
<dbReference type="InterPro" id="IPR046357">
    <property type="entry name" value="PPIase_dom_sf"/>
</dbReference>
<dbReference type="InterPro" id="IPR008880">
    <property type="entry name" value="Trigger_fac_C"/>
</dbReference>
<dbReference type="OrthoDB" id="9767721at2"/>
<evidence type="ECO:0000256" key="1">
    <source>
        <dbReference type="ARBA" id="ARBA00000971"/>
    </source>
</evidence>
<sequence>MKHAMIRLAALALAISMAAGLTACGGSAASGSTSASSSAASDSSSTSAASQVEIEYSKNLTEDGKWVDINLTDYVTLPDYKNITIPADEINPTEEDLESQRQAFVEQYATPTEITDRAVEDGDQVNIDYVGSVDGVEFTGGNTNGAGTTVTAGSTAYVDDFLTQIIGHTPGETFDVVVTFPDDYNDSTDADGNTIVLAGKEAVFKTTINYIEGDPIYPEFNDAFVTENLQSQYGWTTADQANEEIKNTLTEYNKAQYLQNYLLENAQVKEVPEVITNTLLEHEEANLTNTAATNGLPVEYLLMMYGYESLDAFREDFKTQYTDQIKLQMIYEAIADAEGLQPTEDDLKDVFGDNYDLALETYGGTAYPMHQLRIDNGYNFVMENATVA</sequence>
<feature type="signal peptide" evidence="6">
    <location>
        <begin position="1"/>
        <end position="23"/>
    </location>
</feature>
<dbReference type="GO" id="GO:0006457">
    <property type="term" value="P:protein folding"/>
    <property type="evidence" value="ECO:0007669"/>
    <property type="project" value="InterPro"/>
</dbReference>
<dbReference type="InterPro" id="IPR027304">
    <property type="entry name" value="Trigger_fact/SurA_dom_sf"/>
</dbReference>
<dbReference type="AlphaFoldDB" id="A0A4V2QCL3"/>
<keyword evidence="4 5" id="KW-0413">Isomerase</keyword>
<dbReference type="Gene3D" id="3.10.50.40">
    <property type="match status" value="1"/>
</dbReference>
<organism evidence="8 9">
    <name type="scientific">Allofournierella massiliensis</name>
    <dbReference type="NCBI Taxonomy" id="1650663"/>
    <lineage>
        <taxon>Bacteria</taxon>
        <taxon>Bacillati</taxon>
        <taxon>Bacillota</taxon>
        <taxon>Clostridia</taxon>
        <taxon>Eubacteriales</taxon>
        <taxon>Oscillospiraceae</taxon>
        <taxon>Allofournierella</taxon>
    </lineage>
</organism>
<evidence type="ECO:0000256" key="2">
    <source>
        <dbReference type="ARBA" id="ARBA00013194"/>
    </source>
</evidence>
<dbReference type="GO" id="GO:0003755">
    <property type="term" value="F:peptidyl-prolyl cis-trans isomerase activity"/>
    <property type="evidence" value="ECO:0007669"/>
    <property type="project" value="UniProtKB-KW"/>
</dbReference>
<dbReference type="InterPro" id="IPR037041">
    <property type="entry name" value="Trigger_fac_C_sf"/>
</dbReference>
<evidence type="ECO:0000256" key="3">
    <source>
        <dbReference type="ARBA" id="ARBA00023110"/>
    </source>
</evidence>